<feature type="domain" description="MurNAc-LAA" evidence="3">
    <location>
        <begin position="277"/>
        <end position="410"/>
    </location>
</feature>
<feature type="domain" description="Ricin B lectin" evidence="2">
    <location>
        <begin position="853"/>
        <end position="989"/>
    </location>
</feature>
<keyword evidence="1" id="KW-0378">Hydrolase</keyword>
<evidence type="ECO:0000256" key="1">
    <source>
        <dbReference type="ARBA" id="ARBA00022801"/>
    </source>
</evidence>
<dbReference type="Gene3D" id="3.40.630.40">
    <property type="entry name" value="Zn-dependent exopeptidases"/>
    <property type="match status" value="1"/>
</dbReference>
<dbReference type="Gene3D" id="1.10.530.10">
    <property type="match status" value="1"/>
</dbReference>
<dbReference type="Gene3D" id="2.80.10.50">
    <property type="match status" value="10"/>
</dbReference>
<evidence type="ECO:0000259" key="2">
    <source>
        <dbReference type="SMART" id="SM00458"/>
    </source>
</evidence>
<dbReference type="Proteomes" id="UP000644115">
    <property type="component" value="Unassembled WGS sequence"/>
</dbReference>
<name>A0A923NDA2_9FIRM</name>
<feature type="domain" description="Ricin B lectin" evidence="2">
    <location>
        <begin position="470"/>
        <end position="653"/>
    </location>
</feature>
<keyword evidence="5" id="KW-1185">Reference proteome</keyword>
<dbReference type="CDD" id="cd00161">
    <property type="entry name" value="beta-trefoil_Ricin-like"/>
    <property type="match status" value="4"/>
</dbReference>
<dbReference type="InterPro" id="IPR002901">
    <property type="entry name" value="MGlyc_endo_b_GlcNAc-like_dom"/>
</dbReference>
<dbReference type="GO" id="GO:0009253">
    <property type="term" value="P:peptidoglycan catabolic process"/>
    <property type="evidence" value="ECO:0007669"/>
    <property type="project" value="InterPro"/>
</dbReference>
<accession>A0A923NDA2</accession>
<dbReference type="SMART" id="SM00458">
    <property type="entry name" value="RICIN"/>
    <property type="match status" value="4"/>
</dbReference>
<dbReference type="EMBL" id="JACRWC010000102">
    <property type="protein sequence ID" value="MBC5999929.1"/>
    <property type="molecule type" value="Genomic_DNA"/>
</dbReference>
<gene>
    <name evidence="4" type="ORF">H8876_07950</name>
</gene>
<proteinExistence type="predicted"/>
<dbReference type="InterPro" id="IPR035992">
    <property type="entry name" value="Ricin_B-like_lectins"/>
</dbReference>
<dbReference type="Pfam" id="PF01832">
    <property type="entry name" value="Glucosaminidase"/>
    <property type="match status" value="1"/>
</dbReference>
<feature type="domain" description="Ricin B lectin" evidence="2">
    <location>
        <begin position="1000"/>
        <end position="1135"/>
    </location>
</feature>
<dbReference type="InterPro" id="IPR050695">
    <property type="entry name" value="N-acetylmuramoyl_amidase_3"/>
</dbReference>
<dbReference type="SUPFAM" id="SSF53187">
    <property type="entry name" value="Zn-dependent exopeptidases"/>
    <property type="match status" value="1"/>
</dbReference>
<evidence type="ECO:0000259" key="3">
    <source>
        <dbReference type="SMART" id="SM00646"/>
    </source>
</evidence>
<dbReference type="InterPro" id="IPR002508">
    <property type="entry name" value="MurNAc-LAA_cat"/>
</dbReference>
<dbReference type="GO" id="GO:0008745">
    <property type="term" value="F:N-acetylmuramoyl-L-alanine amidase activity"/>
    <property type="evidence" value="ECO:0007669"/>
    <property type="project" value="InterPro"/>
</dbReference>
<reference evidence="4" key="1">
    <citation type="submission" date="2020-08" db="EMBL/GenBank/DDBJ databases">
        <authorList>
            <person name="Liu C."/>
            <person name="Sun Q."/>
        </authorList>
    </citation>
    <scope>NUCLEOTIDE SEQUENCE</scope>
    <source>
        <strain evidence="4">BX16</strain>
    </source>
</reference>
<dbReference type="GO" id="GO:0030288">
    <property type="term" value="C:outer membrane-bounded periplasmic space"/>
    <property type="evidence" value="ECO:0007669"/>
    <property type="project" value="TreeGrafter"/>
</dbReference>
<dbReference type="PANTHER" id="PTHR30404:SF0">
    <property type="entry name" value="N-ACETYLMURAMOYL-L-ALANINE AMIDASE AMIC"/>
    <property type="match status" value="1"/>
</dbReference>
<evidence type="ECO:0000313" key="5">
    <source>
        <dbReference type="Proteomes" id="UP000644115"/>
    </source>
</evidence>
<dbReference type="InterPro" id="IPR000772">
    <property type="entry name" value="Ricin_B_lectin"/>
</dbReference>
<dbReference type="GO" id="GO:0004040">
    <property type="term" value="F:amidase activity"/>
    <property type="evidence" value="ECO:0007669"/>
    <property type="project" value="InterPro"/>
</dbReference>
<dbReference type="SMART" id="SM00646">
    <property type="entry name" value="Ami_3"/>
    <property type="match status" value="1"/>
</dbReference>
<dbReference type="Pfam" id="PF14200">
    <property type="entry name" value="RicinB_lectin_2"/>
    <property type="match status" value="6"/>
</dbReference>
<dbReference type="RefSeq" id="WP_249287298.1">
    <property type="nucleotide sequence ID" value="NZ_JACRWC010000102.1"/>
</dbReference>
<protein>
    <submittedName>
        <fullName evidence="4">RICIN domain-containing protein</fullName>
    </submittedName>
</protein>
<organism evidence="4 5">
    <name type="scientific">Lentihominibacter faecis</name>
    <dbReference type="NCBI Taxonomy" id="2764712"/>
    <lineage>
        <taxon>Bacteria</taxon>
        <taxon>Bacillati</taxon>
        <taxon>Bacillota</taxon>
        <taxon>Clostridia</taxon>
        <taxon>Peptostreptococcales</taxon>
        <taxon>Anaerovoracaceae</taxon>
        <taxon>Lentihominibacter</taxon>
    </lineage>
</organism>
<evidence type="ECO:0000313" key="4">
    <source>
        <dbReference type="EMBL" id="MBC5999929.1"/>
    </source>
</evidence>
<dbReference type="Pfam" id="PF01520">
    <property type="entry name" value="Amidase_3"/>
    <property type="match status" value="1"/>
</dbReference>
<dbReference type="PROSITE" id="PS50231">
    <property type="entry name" value="RICIN_B_LECTIN"/>
    <property type="match status" value="4"/>
</dbReference>
<dbReference type="SUPFAM" id="SSF50370">
    <property type="entry name" value="Ricin B-like lectins"/>
    <property type="match status" value="5"/>
</dbReference>
<sequence length="1309" mass="143947">MKVKVARILVFMVLAVTMIIPVNYIYAEEQSDPEAATSQNQAAEPQAEDQQKELVSNVNDEMKFLYIESRKLESPGTQNIAVSWKENIDEVEKFVLVYENKKGKTFTLEEKNRTEHSILFTKEFSSKEVDEYTVKGVKFYVDGIENYLEFDDVEIDAAFQIVNEIPDAQDVSDETVVVDIDADGSVDKKEVNSQIEAVLDSVGDETGDLVNAGRDIVIVLDPGHGGSDVGARRGSVYEKTINFKVAQYCKAELEQYEGVKVYMTRTGDTNPSLAERAQIAKNYNADILVSIHQNSGSSSAYGAEVYYPNQNYKPAAGTTGKGVASAIQSELTKLGLSDRGIKIRNTANGSKYPDGSYSDYYGVIRESKKRGMAGIIVEHAFLSNAQDYNRFLSSDSKLKQLGVADATGIAKYFRLSKEPGVAMEEGTYAVNSVADPANIMKSEKETLTLTGKDSVNSDSRFELVEVSSKRYKILVESSGKALDVKKGSSESGTEVRPYTWNDSDAQIWKFVDAGNGSYYIRSEVGTYLTLNDDGSGFVASNLVKSDAQKFQLTVSDHHPVEDGVYSIVSSQKDSKVLDVSKASINDKANIQLYQNNDTIAQQFHISYAGKGYYSIITEHSNKAFDVASASLKSGANVQQYRSNGSNAQLWKFIEAEDGSYYIKSKLGTVLSIEGDSLNNGANINVQNMRSAGAQQWKLKKIQDQNVENGTYLIASQKDSLRLATQKNNNIQINVIDNADAQRYEIEYVADGYYRIINKASGKVLDVAGQSRETRVNLQQADWTGGDGQLWRFISTGEGSYFIKSKLGTFMDSSSGSMDENNNIWMYGYNGSLAQSWILDASRVNAEDQPIEDGTYIFTSALKDNCVMDITGGSLAEKAGVQLYGSNNTSAQRFEVTYQGDGYYKIVSEKSGKALDLANGSGASRTPIWQMNSSNSDTQKWKFINAGSGQYYIKSTKGTFVDVSGGKAQPRTKIQSYYPNGTSAQKWSITKNTYRPVKEGEYAIKSYLNSMCTMELAGNEAEDGANIQLGRLSYSDYQKFTVKYDADGYYRIYVTKSGKCLDVAGNSAEPGANIQQAAESQADGQLWKFIDADDGTYYIRSKLGTVMDAAHGKAVPGTNIQSYRMNGTDAQRWKIGEESLTSIEGATITTADEFAKYYNSKKKSYPYSGNSEAPTIEKFAQIYIEECNAEGIRAEVAFCQAMKETGWLQFGGDVKANQYNFAGIGATGGGKPGHSFGSIRTGIRAHVQHLKAYANKEALKNTCVDPRFSYVTRGTAPYVEWLGIKANPYGKGWAPAADYGTSIVKMMKSI</sequence>
<dbReference type="PROSITE" id="PS00018">
    <property type="entry name" value="EF_HAND_1"/>
    <property type="match status" value="1"/>
</dbReference>
<dbReference type="PANTHER" id="PTHR30404">
    <property type="entry name" value="N-ACETYLMURAMOYL-L-ALANINE AMIDASE"/>
    <property type="match status" value="1"/>
</dbReference>
<feature type="domain" description="Ricin B lectin" evidence="2">
    <location>
        <begin position="658"/>
        <end position="793"/>
    </location>
</feature>
<dbReference type="CDD" id="cd02696">
    <property type="entry name" value="MurNAc-LAA"/>
    <property type="match status" value="1"/>
</dbReference>
<comment type="caution">
    <text evidence="4">The sequence shown here is derived from an EMBL/GenBank/DDBJ whole genome shotgun (WGS) entry which is preliminary data.</text>
</comment>
<dbReference type="InterPro" id="IPR018247">
    <property type="entry name" value="EF_Hand_1_Ca_BS"/>
</dbReference>